<dbReference type="InterPro" id="IPR011663">
    <property type="entry name" value="UTRA"/>
</dbReference>
<dbReference type="RefSeq" id="WP_030445883.1">
    <property type="nucleotide sequence ID" value="NZ_AP023354.1"/>
</dbReference>
<dbReference type="PANTHER" id="PTHR44846">
    <property type="entry name" value="MANNOSYL-D-GLYCERATE TRANSPORT/METABOLISM SYSTEM REPRESSOR MNGR-RELATED"/>
    <property type="match status" value="1"/>
</dbReference>
<name>A0A810L0G8_9ACTN</name>
<evidence type="ECO:0000313" key="7">
    <source>
        <dbReference type="Proteomes" id="UP000680750"/>
    </source>
</evidence>
<keyword evidence="1" id="KW-0805">Transcription regulation</keyword>
<proteinExistence type="predicted"/>
<gene>
    <name evidence="6" type="ORF">Asera_23970</name>
</gene>
<dbReference type="SUPFAM" id="SSF64288">
    <property type="entry name" value="Chorismate lyase-like"/>
    <property type="match status" value="1"/>
</dbReference>
<feature type="compositionally biased region" description="Basic and acidic residues" evidence="4">
    <location>
        <begin position="1"/>
        <end position="23"/>
    </location>
</feature>
<reference evidence="6" key="1">
    <citation type="submission" date="2020-08" db="EMBL/GenBank/DDBJ databases">
        <title>Whole genome shotgun sequence of Actinocatenispora sera NBRC 101916.</title>
        <authorList>
            <person name="Komaki H."/>
            <person name="Tamura T."/>
        </authorList>
    </citation>
    <scope>NUCLEOTIDE SEQUENCE</scope>
    <source>
        <strain evidence="6">NBRC 101916</strain>
    </source>
</reference>
<sequence length="259" mass="28669">MPREPSDKRPPSRRIADDLREQIKNGTYGPGDKLPSERKLAAQYGSARNTAAEAIDILRREGLAVAKHGAGAFVRLKPALLRLGSNRYSRTLRETTGLSPYRAEVTKQGRTPRVACTSIERVDAPEDVAQRLGLNDDDRSVVRRENWYFADDEPVQVGVTFIPWAIADGSVLATSANMGKGSLYARFEDLGHPLTRIREEISARMPTPEEVAGLVIPDGVPVLEVLHTGIDDNGDPFEVTRFVMRADFNALDYNMPIED</sequence>
<organism evidence="6 7">
    <name type="scientific">Actinocatenispora sera</name>
    <dbReference type="NCBI Taxonomy" id="390989"/>
    <lineage>
        <taxon>Bacteria</taxon>
        <taxon>Bacillati</taxon>
        <taxon>Actinomycetota</taxon>
        <taxon>Actinomycetes</taxon>
        <taxon>Micromonosporales</taxon>
        <taxon>Micromonosporaceae</taxon>
        <taxon>Actinocatenispora</taxon>
    </lineage>
</organism>
<dbReference type="SMART" id="SM00345">
    <property type="entry name" value="HTH_GNTR"/>
    <property type="match status" value="1"/>
</dbReference>
<evidence type="ECO:0000256" key="3">
    <source>
        <dbReference type="ARBA" id="ARBA00023163"/>
    </source>
</evidence>
<dbReference type="SMART" id="SM00866">
    <property type="entry name" value="UTRA"/>
    <property type="match status" value="1"/>
</dbReference>
<dbReference type="GO" id="GO:0045892">
    <property type="term" value="P:negative regulation of DNA-templated transcription"/>
    <property type="evidence" value="ECO:0007669"/>
    <property type="project" value="TreeGrafter"/>
</dbReference>
<dbReference type="Gene3D" id="3.40.1410.10">
    <property type="entry name" value="Chorismate lyase-like"/>
    <property type="match status" value="1"/>
</dbReference>
<evidence type="ECO:0000259" key="5">
    <source>
        <dbReference type="PROSITE" id="PS50949"/>
    </source>
</evidence>
<dbReference type="Gene3D" id="1.10.10.10">
    <property type="entry name" value="Winged helix-like DNA-binding domain superfamily/Winged helix DNA-binding domain"/>
    <property type="match status" value="1"/>
</dbReference>
<dbReference type="GO" id="GO:0003677">
    <property type="term" value="F:DNA binding"/>
    <property type="evidence" value="ECO:0007669"/>
    <property type="project" value="UniProtKB-KW"/>
</dbReference>
<dbReference type="PROSITE" id="PS50949">
    <property type="entry name" value="HTH_GNTR"/>
    <property type="match status" value="1"/>
</dbReference>
<dbReference type="OrthoDB" id="3207674at2"/>
<dbReference type="PANTHER" id="PTHR44846:SF17">
    <property type="entry name" value="GNTR-FAMILY TRANSCRIPTIONAL REGULATOR"/>
    <property type="match status" value="1"/>
</dbReference>
<dbReference type="KEGG" id="aser:Asera_23970"/>
<dbReference type="SUPFAM" id="SSF46785">
    <property type="entry name" value="Winged helix' DNA-binding domain"/>
    <property type="match status" value="1"/>
</dbReference>
<keyword evidence="2" id="KW-0238">DNA-binding</keyword>
<dbReference type="Pfam" id="PF00392">
    <property type="entry name" value="GntR"/>
    <property type="match status" value="1"/>
</dbReference>
<dbReference type="CDD" id="cd07377">
    <property type="entry name" value="WHTH_GntR"/>
    <property type="match status" value="1"/>
</dbReference>
<dbReference type="Proteomes" id="UP000680750">
    <property type="component" value="Chromosome"/>
</dbReference>
<accession>A0A810L0G8</accession>
<dbReference type="InterPro" id="IPR028978">
    <property type="entry name" value="Chorismate_lyase_/UTRA_dom_sf"/>
</dbReference>
<dbReference type="Pfam" id="PF07702">
    <property type="entry name" value="UTRA"/>
    <property type="match status" value="1"/>
</dbReference>
<dbReference type="GO" id="GO:0003700">
    <property type="term" value="F:DNA-binding transcription factor activity"/>
    <property type="evidence" value="ECO:0007669"/>
    <property type="project" value="InterPro"/>
</dbReference>
<protein>
    <submittedName>
        <fullName evidence="6">GntR family transcriptional regulator</fullName>
    </submittedName>
</protein>
<keyword evidence="3" id="KW-0804">Transcription</keyword>
<dbReference type="InterPro" id="IPR050679">
    <property type="entry name" value="Bact_HTH_transcr_reg"/>
</dbReference>
<dbReference type="InterPro" id="IPR036390">
    <property type="entry name" value="WH_DNA-bd_sf"/>
</dbReference>
<evidence type="ECO:0000256" key="2">
    <source>
        <dbReference type="ARBA" id="ARBA00023125"/>
    </source>
</evidence>
<evidence type="ECO:0000256" key="1">
    <source>
        <dbReference type="ARBA" id="ARBA00023015"/>
    </source>
</evidence>
<feature type="region of interest" description="Disordered" evidence="4">
    <location>
        <begin position="1"/>
        <end position="36"/>
    </location>
</feature>
<dbReference type="InterPro" id="IPR036388">
    <property type="entry name" value="WH-like_DNA-bd_sf"/>
</dbReference>
<dbReference type="EMBL" id="AP023354">
    <property type="protein sequence ID" value="BCJ28289.1"/>
    <property type="molecule type" value="Genomic_DNA"/>
</dbReference>
<keyword evidence="7" id="KW-1185">Reference proteome</keyword>
<feature type="domain" description="HTH gntR-type" evidence="5">
    <location>
        <begin position="9"/>
        <end position="77"/>
    </location>
</feature>
<dbReference type="InterPro" id="IPR000524">
    <property type="entry name" value="Tscrpt_reg_HTH_GntR"/>
</dbReference>
<evidence type="ECO:0000256" key="4">
    <source>
        <dbReference type="SAM" id="MobiDB-lite"/>
    </source>
</evidence>
<evidence type="ECO:0000313" key="6">
    <source>
        <dbReference type="EMBL" id="BCJ28289.1"/>
    </source>
</evidence>
<dbReference type="PRINTS" id="PR00035">
    <property type="entry name" value="HTHGNTR"/>
</dbReference>
<dbReference type="AlphaFoldDB" id="A0A810L0G8"/>